<dbReference type="WBParaSite" id="TCONS_00004948.p1">
    <property type="protein sequence ID" value="TCONS_00004948.p1"/>
    <property type="gene ID" value="XLOC_003216"/>
</dbReference>
<sequence length="894" mass="105703">FRNSMVKFNQVEEEWNSNHSFDDSLYFPLNSQSQPSEMEEVKITKNFLNSRTRIKKLKERIIYIFDYRKYTKNSECKKEIINWNVLEELQEKKQWDLLKHPYILNFINENLIYTPEVYFLHIITCIFFFILLYSFIFVEQYSFKMLLLKCSILFFFEFIIFKFFLSFHKKKDLTDRFALFHYSIIDIKKISSYSLFEESINLNFNRKNLKKKGKNSYHQVDMKNDGESLLESIMTNSNKFLSSSNNLLFKSLSITSELLEYKVLIQMTLLDTIIQSLINIIKQAQCALLTPSLPLHQLIQESSKHINLFSDTTISSLKKKQFTIRANSDHLKFQRQKIKFSFNIDCLRKQSLFTVSHNDRNIKVLSEISLNNPSFSLKSNNSISEKIPNQQTNFNKINKNCYPNIVPFDKINYSRLHPANGSLGDPSKNILYLKTKFQNTANNFVNDFSKIQTSNNSVDYTQNDVDKILKAFLESKQIHSKDTYFDEESNYFSNKLFPYSKNDVNEVINKFLSSKTPVTKVEDSISINQESYQEPSIISITKNSKTKFKEEDGNYFYIFDYEDNILNKNVLKKLQNSKCKDLIKHPYVMNFIEAKLINQRRNFVNFSFITLNFLILLYFGTIISPPIFKIIGGIEIILYLVYFFLTINLFQTKEEASNLSFSDWFERLNFITTTLYTKILIYAWYSFIHFFNEYHFYTNILLGELSKNLSTLLFFSILFSLVKNDSSSILNRKIKKMIVLLVGIQRKWLPISIIIVGLLEYILFIEYKNYYNIFPNFLKASFWLGCLFIMTLEFTLTFLSIILSHLYVIGDYKSVKYNFKDTCIEEKLFYCIESLEIIEKCTYFLDTLNKYCPSKIPNILIINKENKLSKNYYGSSNQPNFVESCECSLDEKKT</sequence>
<organism evidence="2 3">
    <name type="scientific">Strongyloides stercoralis</name>
    <name type="common">Threadworm</name>
    <dbReference type="NCBI Taxonomy" id="6248"/>
    <lineage>
        <taxon>Eukaryota</taxon>
        <taxon>Metazoa</taxon>
        <taxon>Ecdysozoa</taxon>
        <taxon>Nematoda</taxon>
        <taxon>Chromadorea</taxon>
        <taxon>Rhabditida</taxon>
        <taxon>Tylenchina</taxon>
        <taxon>Panagrolaimomorpha</taxon>
        <taxon>Strongyloidoidea</taxon>
        <taxon>Strongyloididae</taxon>
        <taxon>Strongyloides</taxon>
    </lineage>
</organism>
<feature type="transmembrane region" description="Helical" evidence="1">
    <location>
        <begin position="627"/>
        <end position="647"/>
    </location>
</feature>
<feature type="transmembrane region" description="Helical" evidence="1">
    <location>
        <begin position="143"/>
        <end position="165"/>
    </location>
</feature>
<evidence type="ECO:0000313" key="3">
    <source>
        <dbReference type="WBParaSite" id="TCONS_00004948.p1"/>
    </source>
</evidence>
<reference evidence="3" key="1">
    <citation type="submission" date="2024-02" db="UniProtKB">
        <authorList>
            <consortium name="WormBaseParasite"/>
        </authorList>
    </citation>
    <scope>IDENTIFICATION</scope>
</reference>
<keyword evidence="1" id="KW-1133">Transmembrane helix</keyword>
<evidence type="ECO:0000256" key="1">
    <source>
        <dbReference type="SAM" id="Phobius"/>
    </source>
</evidence>
<feature type="transmembrane region" description="Helical" evidence="1">
    <location>
        <begin position="603"/>
        <end position="621"/>
    </location>
</feature>
<proteinExistence type="predicted"/>
<keyword evidence="1" id="KW-0472">Membrane</keyword>
<feature type="transmembrane region" description="Helical" evidence="1">
    <location>
        <begin position="708"/>
        <end position="726"/>
    </location>
</feature>
<feature type="transmembrane region" description="Helical" evidence="1">
    <location>
        <begin position="782"/>
        <end position="809"/>
    </location>
</feature>
<keyword evidence="2" id="KW-1185">Reference proteome</keyword>
<name>A0AAF5D2B6_STRER</name>
<feature type="transmembrane region" description="Helical" evidence="1">
    <location>
        <begin position="117"/>
        <end position="137"/>
    </location>
</feature>
<keyword evidence="1" id="KW-0812">Transmembrane</keyword>
<dbReference type="Proteomes" id="UP000035681">
    <property type="component" value="Unplaced"/>
</dbReference>
<feature type="transmembrane region" description="Helical" evidence="1">
    <location>
        <begin position="747"/>
        <end position="767"/>
    </location>
</feature>
<accession>A0AAF5D2B6</accession>
<dbReference type="AlphaFoldDB" id="A0AAF5D2B6"/>
<feature type="transmembrane region" description="Helical" evidence="1">
    <location>
        <begin position="668"/>
        <end position="688"/>
    </location>
</feature>
<evidence type="ECO:0000313" key="2">
    <source>
        <dbReference type="Proteomes" id="UP000035681"/>
    </source>
</evidence>
<protein>
    <submittedName>
        <fullName evidence="3">Ion transport domain-containing protein</fullName>
    </submittedName>
</protein>